<protein>
    <submittedName>
        <fullName evidence="1">Uncharacterized protein</fullName>
    </submittedName>
</protein>
<sequence length="73" mass="8331">MAKYKVQINDPERGLSWVTDEFKDDDGALVDVGSAEFEIAATLYDKSDAEYVAEFLRDYFTDMGIDKRVEVVE</sequence>
<dbReference type="EMBL" id="SDGZ01000004">
    <property type="protein sequence ID" value="TYC50872.1"/>
    <property type="molecule type" value="Genomic_DNA"/>
</dbReference>
<proteinExistence type="predicted"/>
<comment type="caution">
    <text evidence="1">The sequence shown here is derived from an EMBL/GenBank/DDBJ whole genome shotgun (WGS) entry which is preliminary data.</text>
</comment>
<organism evidence="1 2">
    <name type="scientific">Weissella muntiaci</name>
    <dbReference type="NCBI Taxonomy" id="2508881"/>
    <lineage>
        <taxon>Bacteria</taxon>
        <taxon>Bacillati</taxon>
        <taxon>Bacillota</taxon>
        <taxon>Bacilli</taxon>
        <taxon>Lactobacillales</taxon>
        <taxon>Lactobacillaceae</taxon>
        <taxon>Weissella</taxon>
    </lineage>
</organism>
<reference evidence="1 2" key="1">
    <citation type="submission" date="2019-01" db="EMBL/GenBank/DDBJ databases">
        <title>Weissella sp. nov., a novel lactic acid bacterium isolated from animal feces.</title>
        <authorList>
            <person name="Wang L.-T."/>
        </authorList>
    </citation>
    <scope>NUCLEOTIDE SEQUENCE [LARGE SCALE GENOMIC DNA]</scope>
    <source>
        <strain evidence="1 2">8H-2</strain>
    </source>
</reference>
<evidence type="ECO:0000313" key="1">
    <source>
        <dbReference type="EMBL" id="TYC50872.1"/>
    </source>
</evidence>
<dbReference type="RefSeq" id="WP_148621782.1">
    <property type="nucleotide sequence ID" value="NZ_SDGZ01000004.1"/>
</dbReference>
<keyword evidence="2" id="KW-1185">Reference proteome</keyword>
<dbReference type="AlphaFoldDB" id="A0A6C2CB79"/>
<gene>
    <name evidence="1" type="ORF">ESZ50_01255</name>
</gene>
<dbReference type="Proteomes" id="UP000371977">
    <property type="component" value="Unassembled WGS sequence"/>
</dbReference>
<evidence type="ECO:0000313" key="2">
    <source>
        <dbReference type="Proteomes" id="UP000371977"/>
    </source>
</evidence>
<name>A0A6C2CB79_9LACO</name>
<dbReference type="OrthoDB" id="9922230at2"/>
<accession>A0A6C2CB79</accession>